<comment type="catalytic activity">
    <reaction evidence="21">
        <text>(3R)-hydroxyoctadecanoyl-[ACP] = (2E)-octadecenoyl-[ACP] + H2O</text>
        <dbReference type="Rhea" id="RHEA:41924"/>
        <dbReference type="Rhea" id="RHEA-COMP:9654"/>
        <dbReference type="Rhea" id="RHEA-COMP:9655"/>
        <dbReference type="ChEBI" id="CHEBI:15377"/>
        <dbReference type="ChEBI" id="CHEBI:78488"/>
        <dbReference type="ChEBI" id="CHEBI:78489"/>
    </reaction>
    <physiologicalReaction direction="left-to-right" evidence="21">
        <dbReference type="Rhea" id="RHEA:41925"/>
    </physiologicalReaction>
</comment>
<dbReference type="STRING" id="224129.A0A1W4XV87"/>
<evidence type="ECO:0000256" key="26">
    <source>
        <dbReference type="ARBA" id="ARBA00047300"/>
    </source>
</evidence>
<evidence type="ECO:0000256" key="53">
    <source>
        <dbReference type="ARBA" id="ARBA00049449"/>
    </source>
</evidence>
<keyword evidence="12" id="KW-0663">Pyridoxal phosphate</keyword>
<comment type="catalytic activity">
    <reaction evidence="46">
        <text>3-oxotetradecanoyl-[ACP] + NADPH + H(+) = (3R)-hydroxytetradecanoyl-[ACP] + NADP(+)</text>
        <dbReference type="Rhea" id="RHEA:41888"/>
        <dbReference type="Rhea" id="RHEA-COMP:9645"/>
        <dbReference type="Rhea" id="RHEA-COMP:9646"/>
        <dbReference type="ChEBI" id="CHEBI:15378"/>
        <dbReference type="ChEBI" id="CHEBI:57783"/>
        <dbReference type="ChEBI" id="CHEBI:58349"/>
        <dbReference type="ChEBI" id="CHEBI:78473"/>
        <dbReference type="ChEBI" id="CHEBI:78474"/>
    </reaction>
    <physiologicalReaction direction="left-to-right" evidence="46">
        <dbReference type="Rhea" id="RHEA:41889"/>
    </physiologicalReaction>
</comment>
<comment type="catalytic activity">
    <reaction evidence="48">
        <text>decanoyl-[ACP] + malonyl-[ACP] + H(+) = 3-oxododecanoyl-[ACP] + holo-[ACP] + CO2</text>
        <dbReference type="Rhea" id="RHEA:41868"/>
        <dbReference type="Rhea" id="RHEA-COMP:9623"/>
        <dbReference type="Rhea" id="RHEA-COMP:9640"/>
        <dbReference type="Rhea" id="RHEA-COMP:9641"/>
        <dbReference type="Rhea" id="RHEA-COMP:9685"/>
        <dbReference type="ChEBI" id="CHEBI:15378"/>
        <dbReference type="ChEBI" id="CHEBI:16526"/>
        <dbReference type="ChEBI" id="CHEBI:64479"/>
        <dbReference type="ChEBI" id="CHEBI:78449"/>
        <dbReference type="ChEBI" id="CHEBI:78468"/>
        <dbReference type="ChEBI" id="CHEBI:78469"/>
    </reaction>
    <physiologicalReaction direction="left-to-right" evidence="48">
        <dbReference type="Rhea" id="RHEA:41869"/>
    </physiologicalReaction>
</comment>
<evidence type="ECO:0000256" key="10">
    <source>
        <dbReference type="ARBA" id="ARBA00022679"/>
    </source>
</evidence>
<dbReference type="CDD" id="cd05195">
    <property type="entry name" value="enoyl_red"/>
    <property type="match status" value="1"/>
</dbReference>
<dbReference type="InterPro" id="IPR029058">
    <property type="entry name" value="AB_hydrolase_fold"/>
</dbReference>
<evidence type="ECO:0000256" key="48">
    <source>
        <dbReference type="ARBA" id="ARBA00049109"/>
    </source>
</evidence>
<evidence type="ECO:0000256" key="55">
    <source>
        <dbReference type="ARBA" id="ARBA00049533"/>
    </source>
</evidence>
<dbReference type="InterPro" id="IPR032821">
    <property type="entry name" value="PKS_assoc"/>
</dbReference>
<comment type="catalytic activity">
    <reaction evidence="40">
        <text>(2E)-octenoyl-[ACP] + NADPH + H(+) = octanoyl-[ACP] + NADP(+)</text>
        <dbReference type="Rhea" id="RHEA:41848"/>
        <dbReference type="Rhea" id="RHEA-COMP:9635"/>
        <dbReference type="Rhea" id="RHEA-COMP:9636"/>
        <dbReference type="ChEBI" id="CHEBI:15378"/>
        <dbReference type="ChEBI" id="CHEBI:57783"/>
        <dbReference type="ChEBI" id="CHEBI:58349"/>
        <dbReference type="ChEBI" id="CHEBI:78462"/>
        <dbReference type="ChEBI" id="CHEBI:78463"/>
    </reaction>
    <physiologicalReaction direction="left-to-right" evidence="40">
        <dbReference type="Rhea" id="RHEA:41849"/>
    </physiologicalReaction>
</comment>
<evidence type="ECO:0000259" key="58">
    <source>
        <dbReference type="PROSITE" id="PS50075"/>
    </source>
</evidence>
<dbReference type="Gene3D" id="3.40.50.720">
    <property type="entry name" value="NAD(P)-binding Rossmann-like Domain"/>
    <property type="match status" value="1"/>
</dbReference>
<dbReference type="SMART" id="SM00823">
    <property type="entry name" value="PKS_PP"/>
    <property type="match status" value="1"/>
</dbReference>
<evidence type="ECO:0000256" key="41">
    <source>
        <dbReference type="ARBA" id="ARBA00048506"/>
    </source>
</evidence>
<evidence type="ECO:0000256" key="23">
    <source>
        <dbReference type="ARBA" id="ARBA00023402"/>
    </source>
</evidence>
<feature type="active site" description="Proton donor; for dehydratase activity" evidence="56">
    <location>
        <position position="993"/>
    </location>
</feature>
<evidence type="ECO:0000256" key="7">
    <source>
        <dbReference type="ARBA" id="ARBA00018769"/>
    </source>
</evidence>
<evidence type="ECO:0000256" key="18">
    <source>
        <dbReference type="ARBA" id="ARBA00023388"/>
    </source>
</evidence>
<comment type="catalytic activity">
    <reaction evidence="33">
        <text>(2E)-hexadecenoyl-[ACP] + NADPH + H(+) = hexadecanoyl-[ACP] + NADP(+)</text>
        <dbReference type="Rhea" id="RHEA:41912"/>
        <dbReference type="Rhea" id="RHEA-COMP:9651"/>
        <dbReference type="Rhea" id="RHEA-COMP:9652"/>
        <dbReference type="ChEBI" id="CHEBI:15378"/>
        <dbReference type="ChEBI" id="CHEBI:57783"/>
        <dbReference type="ChEBI" id="CHEBI:58349"/>
        <dbReference type="ChEBI" id="CHEBI:78481"/>
        <dbReference type="ChEBI" id="CHEBI:78483"/>
    </reaction>
    <physiologicalReaction direction="left-to-right" evidence="33">
        <dbReference type="Rhea" id="RHEA:41913"/>
    </physiologicalReaction>
</comment>
<dbReference type="InterPro" id="IPR018201">
    <property type="entry name" value="Ketoacyl_synth_AS"/>
</dbReference>
<comment type="catalytic activity">
    <reaction evidence="16">
        <text>(3R)-hydroxydodecanoyl-[ACP] = (2E)-dodecenoyl-[ACP] + H2O</text>
        <dbReference type="Rhea" id="RHEA:41876"/>
        <dbReference type="Rhea" id="RHEA-COMP:9642"/>
        <dbReference type="Rhea" id="RHEA-COMP:9643"/>
        <dbReference type="ChEBI" id="CHEBI:15377"/>
        <dbReference type="ChEBI" id="CHEBI:78470"/>
        <dbReference type="ChEBI" id="CHEBI:78472"/>
    </reaction>
    <physiologicalReaction direction="left-to-right" evidence="16">
        <dbReference type="Rhea" id="RHEA:41877"/>
    </physiologicalReaction>
</comment>
<dbReference type="SUPFAM" id="SSF53474">
    <property type="entry name" value="alpha/beta-Hydrolases"/>
    <property type="match status" value="1"/>
</dbReference>
<evidence type="ECO:0000256" key="14">
    <source>
        <dbReference type="ARBA" id="ARBA00023268"/>
    </source>
</evidence>
<evidence type="ECO:0000256" key="21">
    <source>
        <dbReference type="ARBA" id="ARBA00023399"/>
    </source>
</evidence>
<comment type="catalytic activity">
    <reaction evidence="25">
        <text>acetyl-CoA + n malonyl-CoA + 2n NADPH + 2n H(+) = a long-chain fatty acid + (n+1) CoA + n CO2 + 2n NADP(+).</text>
        <dbReference type="EC" id="2.3.1.85"/>
    </reaction>
</comment>
<evidence type="ECO:0000256" key="52">
    <source>
        <dbReference type="ARBA" id="ARBA00049422"/>
    </source>
</evidence>
<evidence type="ECO:0000256" key="34">
    <source>
        <dbReference type="ARBA" id="ARBA00047897"/>
    </source>
</evidence>
<evidence type="ECO:0000256" key="20">
    <source>
        <dbReference type="ARBA" id="ARBA00023398"/>
    </source>
</evidence>
<proteinExistence type="predicted"/>
<evidence type="ECO:0000259" key="59">
    <source>
        <dbReference type="PROSITE" id="PS52004"/>
    </source>
</evidence>
<evidence type="ECO:0000256" key="40">
    <source>
        <dbReference type="ARBA" id="ARBA00048420"/>
    </source>
</evidence>
<comment type="catalytic activity">
    <reaction evidence="31">
        <text>(2E)-butenoyl-[ACP] + NADPH + H(+) = butanoyl-[ACP] + NADP(+)</text>
        <dbReference type="Rhea" id="RHEA:41812"/>
        <dbReference type="Rhea" id="RHEA-COMP:9627"/>
        <dbReference type="Rhea" id="RHEA-COMP:9628"/>
        <dbReference type="ChEBI" id="CHEBI:15378"/>
        <dbReference type="ChEBI" id="CHEBI:57783"/>
        <dbReference type="ChEBI" id="CHEBI:58349"/>
        <dbReference type="ChEBI" id="CHEBI:78453"/>
        <dbReference type="ChEBI" id="CHEBI:78454"/>
    </reaction>
    <physiologicalReaction direction="left-to-right" evidence="31">
        <dbReference type="Rhea" id="RHEA:41813"/>
    </physiologicalReaction>
</comment>
<dbReference type="InterPro" id="IPR016035">
    <property type="entry name" value="Acyl_Trfase/lysoPLipase"/>
</dbReference>
<comment type="pathway">
    <text evidence="1">Lipid metabolism.</text>
</comment>
<feature type="domain" description="Carrier" evidence="58">
    <location>
        <begin position="1940"/>
        <end position="2017"/>
    </location>
</feature>
<evidence type="ECO:0000256" key="2">
    <source>
        <dbReference type="ARBA" id="ARBA00012004"/>
    </source>
</evidence>
<evidence type="ECO:0000256" key="24">
    <source>
        <dbReference type="ARBA" id="ARBA00023442"/>
    </source>
</evidence>
<comment type="catalytic activity">
    <reaction evidence="26">
        <text>3-oxooctadecanoyl-[ACP] + NADPH + H(+) = (3R)-hydroxyoctadecanoyl-[ACP] + NADP(+)</text>
        <dbReference type="Rhea" id="RHEA:41920"/>
        <dbReference type="Rhea" id="RHEA-COMP:9653"/>
        <dbReference type="Rhea" id="RHEA-COMP:9654"/>
        <dbReference type="ChEBI" id="CHEBI:15378"/>
        <dbReference type="ChEBI" id="CHEBI:57783"/>
        <dbReference type="ChEBI" id="CHEBI:58349"/>
        <dbReference type="ChEBI" id="CHEBI:78487"/>
        <dbReference type="ChEBI" id="CHEBI:78488"/>
    </reaction>
    <physiologicalReaction direction="left-to-right" evidence="26">
        <dbReference type="Rhea" id="RHEA:41921"/>
    </physiologicalReaction>
</comment>
<evidence type="ECO:0000256" key="50">
    <source>
        <dbReference type="ARBA" id="ARBA00049263"/>
    </source>
</evidence>
<evidence type="ECO:0000256" key="25">
    <source>
        <dbReference type="ARBA" id="ARBA00044883"/>
    </source>
</evidence>
<comment type="catalytic activity">
    <reaction evidence="17">
        <text>(3R)-hydroxyhexanoyl-[ACP] = (2E)-hexenoyl-[ACP] + H2O</text>
        <dbReference type="Rhea" id="RHEA:41828"/>
        <dbReference type="Rhea" id="RHEA-COMP:9630"/>
        <dbReference type="Rhea" id="RHEA-COMP:9631"/>
        <dbReference type="ChEBI" id="CHEBI:15377"/>
        <dbReference type="ChEBI" id="CHEBI:78457"/>
        <dbReference type="ChEBI" id="CHEBI:78458"/>
    </reaction>
    <physiologicalReaction direction="left-to-right" evidence="17">
        <dbReference type="Rhea" id="RHEA:41829"/>
    </physiologicalReaction>
</comment>
<evidence type="ECO:0000256" key="30">
    <source>
        <dbReference type="ARBA" id="ARBA00047451"/>
    </source>
</evidence>
<dbReference type="Gene3D" id="3.90.180.10">
    <property type="entry name" value="Medium-chain alcohol dehydrogenases, catalytic domain"/>
    <property type="match status" value="1"/>
</dbReference>
<comment type="catalytic activity">
    <reaction evidence="20">
        <text>(3R)-hydroxytetradecanoyl-[ACP] = (2E)-tetradecenoyl-[ACP] + H2O</text>
        <dbReference type="Rhea" id="RHEA:41892"/>
        <dbReference type="Rhea" id="RHEA-COMP:9646"/>
        <dbReference type="Rhea" id="RHEA-COMP:9647"/>
        <dbReference type="ChEBI" id="CHEBI:15377"/>
        <dbReference type="ChEBI" id="CHEBI:78474"/>
        <dbReference type="ChEBI" id="CHEBI:78475"/>
    </reaction>
    <physiologicalReaction direction="left-to-right" evidence="20">
        <dbReference type="Rhea" id="RHEA:41893"/>
    </physiologicalReaction>
</comment>
<dbReference type="Gene3D" id="3.40.50.1820">
    <property type="entry name" value="alpha/beta hydrolase"/>
    <property type="match status" value="1"/>
</dbReference>
<dbReference type="GO" id="GO:0004313">
    <property type="term" value="F:[acyl-carrier-protein] S-acetyltransferase activity"/>
    <property type="evidence" value="ECO:0007669"/>
    <property type="project" value="UniProtKB-EC"/>
</dbReference>
<dbReference type="EC" id="2.3.1.85" evidence="4"/>
<comment type="catalytic activity">
    <reaction evidence="15">
        <text>(3R)-hydroxyoctanoyl-[ACP] = (2E)-octenoyl-[ACP] + H2O</text>
        <dbReference type="Rhea" id="RHEA:41844"/>
        <dbReference type="Rhea" id="RHEA-COMP:9634"/>
        <dbReference type="Rhea" id="RHEA-COMP:9635"/>
        <dbReference type="ChEBI" id="CHEBI:15377"/>
        <dbReference type="ChEBI" id="CHEBI:78461"/>
        <dbReference type="ChEBI" id="CHEBI:78462"/>
    </reaction>
    <physiologicalReaction direction="left-to-right" evidence="15">
        <dbReference type="Rhea" id="RHEA:41845"/>
    </physiologicalReaction>
</comment>
<dbReference type="GO" id="GO:0004316">
    <property type="term" value="F:3-oxoacyl-[acyl-carrier-protein] reductase (NADPH) activity"/>
    <property type="evidence" value="ECO:0007669"/>
    <property type="project" value="UniProtKB-EC"/>
</dbReference>
<dbReference type="InterPro" id="IPR011032">
    <property type="entry name" value="GroES-like_sf"/>
</dbReference>
<keyword evidence="8" id="KW-0596">Phosphopantetheine</keyword>
<evidence type="ECO:0000259" key="60">
    <source>
        <dbReference type="PROSITE" id="PS52019"/>
    </source>
</evidence>
<dbReference type="InterPro" id="IPR020806">
    <property type="entry name" value="PKS_PP-bd"/>
</dbReference>
<evidence type="ECO:0000256" key="19">
    <source>
        <dbReference type="ARBA" id="ARBA00023394"/>
    </source>
</evidence>
<evidence type="ECO:0000256" key="33">
    <source>
        <dbReference type="ARBA" id="ARBA00047810"/>
    </source>
</evidence>
<comment type="catalytic activity">
    <reaction evidence="51">
        <text>3-oxohexadecanoyl-[ACP] + NADPH + H(+) = (3R)-hydroxyhexadecanoyl-[ACP] + NADP(+)</text>
        <dbReference type="Rhea" id="RHEA:41904"/>
        <dbReference type="Rhea" id="RHEA-COMP:9649"/>
        <dbReference type="Rhea" id="RHEA-COMP:9650"/>
        <dbReference type="ChEBI" id="CHEBI:15378"/>
        <dbReference type="ChEBI" id="CHEBI:57783"/>
        <dbReference type="ChEBI" id="CHEBI:58349"/>
        <dbReference type="ChEBI" id="CHEBI:78478"/>
        <dbReference type="ChEBI" id="CHEBI:78480"/>
    </reaction>
    <physiologicalReaction direction="left-to-right" evidence="51">
        <dbReference type="Rhea" id="RHEA:41905"/>
    </physiologicalReaction>
</comment>
<evidence type="ECO:0000256" key="43">
    <source>
        <dbReference type="ARBA" id="ARBA00048650"/>
    </source>
</evidence>
<comment type="catalytic activity">
    <reaction evidence="55">
        <text>octanoyl-[ACP] + malonyl-[ACP] + H(+) = 3-oxodecanoyl-[ACP] + holo-[ACP] + CO2</text>
        <dbReference type="Rhea" id="RHEA:41852"/>
        <dbReference type="Rhea" id="RHEA-COMP:9623"/>
        <dbReference type="Rhea" id="RHEA-COMP:9636"/>
        <dbReference type="Rhea" id="RHEA-COMP:9637"/>
        <dbReference type="Rhea" id="RHEA-COMP:9685"/>
        <dbReference type="ChEBI" id="CHEBI:15378"/>
        <dbReference type="ChEBI" id="CHEBI:16526"/>
        <dbReference type="ChEBI" id="CHEBI:64479"/>
        <dbReference type="ChEBI" id="CHEBI:78449"/>
        <dbReference type="ChEBI" id="CHEBI:78463"/>
        <dbReference type="ChEBI" id="CHEBI:78464"/>
    </reaction>
    <physiologicalReaction direction="left-to-right" evidence="55">
        <dbReference type="Rhea" id="RHEA:41853"/>
    </physiologicalReaction>
</comment>
<dbReference type="InterPro" id="IPR014030">
    <property type="entry name" value="Ketoacyl_synth_N"/>
</dbReference>
<dbReference type="InterPro" id="IPR013968">
    <property type="entry name" value="PKS_KR"/>
</dbReference>
<name>A0A1W4XV87_AGRPL</name>
<comment type="catalytic activity">
    <reaction evidence="39">
        <text>tetradecanoyl-[ACP] + H2O = tetradecanoate + holo-[ACP] + H(+)</text>
        <dbReference type="Rhea" id="RHEA:30123"/>
        <dbReference type="Rhea" id="RHEA-COMP:9648"/>
        <dbReference type="Rhea" id="RHEA-COMP:9685"/>
        <dbReference type="ChEBI" id="CHEBI:15377"/>
        <dbReference type="ChEBI" id="CHEBI:15378"/>
        <dbReference type="ChEBI" id="CHEBI:30807"/>
        <dbReference type="ChEBI" id="CHEBI:64479"/>
        <dbReference type="ChEBI" id="CHEBI:78477"/>
        <dbReference type="EC" id="3.1.2.14"/>
    </reaction>
    <physiologicalReaction direction="left-to-right" evidence="39">
        <dbReference type="Rhea" id="RHEA:30124"/>
    </physiologicalReaction>
</comment>
<dbReference type="PANTHER" id="PTHR43775">
    <property type="entry name" value="FATTY ACID SYNTHASE"/>
    <property type="match status" value="1"/>
</dbReference>
<dbReference type="FunFam" id="1.10.1200.10:FF:000013">
    <property type="entry name" value="Fatty acid synthase"/>
    <property type="match status" value="1"/>
</dbReference>
<comment type="catalytic activity">
    <reaction evidence="52">
        <text>3-oxooctanoyl-[ACP] + NADPH + H(+) = (3R)-hydroxyoctanoyl-[ACP] + NADP(+)</text>
        <dbReference type="Rhea" id="RHEA:41840"/>
        <dbReference type="Rhea" id="RHEA-COMP:9633"/>
        <dbReference type="Rhea" id="RHEA-COMP:9634"/>
        <dbReference type="ChEBI" id="CHEBI:15378"/>
        <dbReference type="ChEBI" id="CHEBI:57783"/>
        <dbReference type="ChEBI" id="CHEBI:58349"/>
        <dbReference type="ChEBI" id="CHEBI:78460"/>
        <dbReference type="ChEBI" id="CHEBI:78461"/>
    </reaction>
    <physiologicalReaction direction="left-to-right" evidence="52">
        <dbReference type="Rhea" id="RHEA:41841"/>
    </physiologicalReaction>
</comment>
<dbReference type="InterPro" id="IPR049391">
    <property type="entry name" value="FAS_pseudo-KR"/>
</dbReference>
<comment type="catalytic activity">
    <reaction evidence="37">
        <text>hexadecanoyl-[ACP] + malonyl-[ACP] + H(+) = 3-oxooctadecanoyl-[ACP] + holo-[ACP] + CO2</text>
        <dbReference type="Rhea" id="RHEA:41916"/>
        <dbReference type="Rhea" id="RHEA-COMP:9623"/>
        <dbReference type="Rhea" id="RHEA-COMP:9652"/>
        <dbReference type="Rhea" id="RHEA-COMP:9653"/>
        <dbReference type="Rhea" id="RHEA-COMP:9685"/>
        <dbReference type="ChEBI" id="CHEBI:15378"/>
        <dbReference type="ChEBI" id="CHEBI:16526"/>
        <dbReference type="ChEBI" id="CHEBI:64479"/>
        <dbReference type="ChEBI" id="CHEBI:78449"/>
        <dbReference type="ChEBI" id="CHEBI:78483"/>
        <dbReference type="ChEBI" id="CHEBI:78487"/>
    </reaction>
    <physiologicalReaction direction="left-to-right" evidence="37">
        <dbReference type="Rhea" id="RHEA:41917"/>
    </physiologicalReaction>
</comment>
<evidence type="ECO:0000256" key="28">
    <source>
        <dbReference type="ARBA" id="ARBA00047400"/>
    </source>
</evidence>
<feature type="region of interest" description="Disordered" evidence="57">
    <location>
        <begin position="1"/>
        <end position="20"/>
    </location>
</feature>
<protein>
    <recommendedName>
        <fullName evidence="7">Fatty acid synthase</fullName>
        <ecNumber evidence="5">1.1.1.100</ecNumber>
        <ecNumber evidence="2">1.3.1.39</ecNumber>
        <ecNumber evidence="6">2.3.1.41</ecNumber>
        <ecNumber evidence="4">2.3.1.85</ecNumber>
        <ecNumber evidence="3">3.1.2.14</ecNumber>
    </recommendedName>
</protein>
<dbReference type="InterPro" id="IPR016039">
    <property type="entry name" value="Thiolase-like"/>
</dbReference>
<keyword evidence="14" id="KW-0511">Multifunctional enzyme</keyword>
<sequence length="2344" mass="260531">MVVLSNAEGQKLNPDEEAKERSLLAGTRLAHPLPGDEVVISGVAGRFPDSDDIYHFRDNLYNKVDLISFDNRRWEPNHPEVPHRTGKVNHITKFDAGFFGIHHRQVNSMDPMCRMILERAFEAIIDAGINPKELRGTKTGVFIGACFSETEKTWFYERLQEDSYAVTGCSRSMLANRISYFMGLEGPSFTVDTACSSSSYALEYAYRSIREGTCDSAIVGGTNLCLHPIVSLQFARLGVLSKDGSCKSFDKNANGYVRSESIAAIFLQRAKDSRRIYAQVVHAKTNCDGFKEQGITYPSGADQKQLLIEFYEECKVDPTTLDFLEAHATGTKVGDPEELSALDQIFCTNRKTPLPVGSVKSNLGHTEPVSGMCSIVKVIIGMENGYIPPNINYTEPREGAEVLEQKRMVVVTDKTPWPYKTGLAGVNSFGFGGANCHILLRCNQKVKVNNGLPKDDIPRLVCLNGRNQYALKMFVEDLRSRPLDAEYVALLNEAFKDHIPGFKCRGYSILAKSGEISSDIKQFDEIKRPLYVVFGNPGSHWLEVGRELFALPHFAATIQKAHDLLNQKNVNITDVIMNTSASFPEKLTLLGGLVVQLGVVDLFRTLEIESSYIVGVSLGELTAAYCDGVLTFQQVLSSAHAVLYLDGATEKSQALKGDSVVQSLRKILPQSIKPSGKWITAQSLSKKDVNGNQISPEYFANALFHPGEIGNITNYIKRRAVILDITDGKIAKYLSIKGQADEIDIIEVFSHSTKGKNLVNFLQVVGRLFEFGVDPKPNKIYPTVQFPVSRGTPMLSPLMKWEHEKDWHVSFYNDKDSAKCGERVLSLNVNEVEWSFLTGHVIDGRNLFPATGYLNLVWETLAMVLGMLMSDMQIVFENVRFSRATNIPKGGSLEMLVMIQKASGNFEVIEGGVAVVTGRVARLDDVTKEVTELPIPAGATGSDMLALNSKDIYKELKLRGYHYKGQFRALQSCDNTGSKGVIAWNGSYIAFMDNMLQLPILNMDTRNLYVPTGIERLIIDARRHVQCLQEAGEKPALPVYFYQDANIVKSGGIEIRGLRANSIPRRKPLGEPVLETYKFIPNETTLTTFQSLTVNMQLLLENNYGIKIKVVELHDDATKEEAEPLAPTIHTVLGNQPLIQPEMLILSNKTLTVNNATVEDKKLELESNCALVVATNILSRPEVVKNSFTALKENGFLLSREDLTFDPSAAVVGQNDLTILTVHTTETEKLVLLRKTVSPKSSPVVVKVSSDTDSFGWLIELQEAVKSDKAVIVYAENEPLSGVIGLVNCIRREPGGENVRCVFIADDAPKFDINSQLYRNQLKKNLAVNIHKDGKWGTYRHLPLEENVLVEADHSYVNTLVRGDLSSLRWIEGSIKVDKVNNPEKIPIQVYYSPLNFRDIMVASGRLTLDAVEKDRLQHDFVQGFEYSGRNLKGERVMGFARGIATCVLAMPYFSWHVPDDWTMEEAATIPVVYSTALYSLFTIGKLNRGESILIHAGSGGVGLAAIYIALYYGCDIYTTVGTKEKREYLLKTFPQLKESHIGNSRDVTFEQMILRETHGRGVDIVLNSLAEEKLLASLRCLAPGGRFLEIGKFDLSNNNPVPLLSLSENRSYHGVLLDSLFNAEPEMLHNIWTLVNDHVKNGCIKPLHTKIFAEDEVEQAFRFMASGKHIGKVLIKIRDEEPEKIVKPVIKKQLAVPKYYCDSEYSYVILGGLGGFGLELADWLVVRGARKVVLTSRTGLRTGYQAMRIRVWRSYGVKVQISTADVTTEEGCTQLMNEANELGPVQAIFNLAVILKDALLENQTVDTYRTSFGPKANATIHLDKVTRKLCPVLRDFVIFSSVSCGRGNAGQTNYGMANSIMERICEKRKNEGLPALAVEWGAIGEVGLVADMQEEQTELEIGGTLQQRVCSCLEVLDIFLRQNEPIVASMVVAEKKSGAGGADNVVDAVLNILGLRDLKQISLHSTLAELGMDSMMAVEIKQTLEREFEVFLTAQDIRSMTFSRLQEIAQEKEQIKEDGRKEAPKDVDDLPEPILMLLRNMGDEKLADHPLLRLTSLVSEETPTPKVFLMPGLEGMSPVMEPLAVNLNVHAFCLQFRYGKSNDQIHEIAKDLFPHVQGNLPKNSPFTLIAYSFGSMVAMELAGLLEKEGRIGKIIMIDGSPDLLLAMAKQQLNTDSEAEFETSLLCAIMSFYMPIETIVKLKGPVFACNNFEERMKLVIDNSPSNAPHSEEYLRAVGQGVCRRLQAVVTYKPKFYSKIKSTVILFRPTRSSVSNIANDYGLNDLCEKEVEIRFFEGNHLTILENQEVANTINDLINPDVSSVTNKETLLSEKSSQNAKQVTAS</sequence>
<comment type="catalytic activity">
    <reaction evidence="29">
        <text>3-oxodecanoyl-[ACP] + NADPH + H(+) = (3R)-hydroxydecanoyl-[ACP] + NADP(+)</text>
        <dbReference type="Rhea" id="RHEA:41856"/>
        <dbReference type="Rhea" id="RHEA-COMP:9637"/>
        <dbReference type="Rhea" id="RHEA-COMP:9638"/>
        <dbReference type="ChEBI" id="CHEBI:15378"/>
        <dbReference type="ChEBI" id="CHEBI:57783"/>
        <dbReference type="ChEBI" id="CHEBI:58349"/>
        <dbReference type="ChEBI" id="CHEBI:78464"/>
        <dbReference type="ChEBI" id="CHEBI:78466"/>
    </reaction>
    <physiologicalReaction direction="left-to-right" evidence="29">
        <dbReference type="Rhea" id="RHEA:41857"/>
    </physiologicalReaction>
</comment>
<evidence type="ECO:0000256" key="38">
    <source>
        <dbReference type="ARBA" id="ARBA00048281"/>
    </source>
</evidence>
<dbReference type="GeneID" id="108744885"/>
<dbReference type="Gene3D" id="1.10.1200.10">
    <property type="entry name" value="ACP-like"/>
    <property type="match status" value="1"/>
</dbReference>
<evidence type="ECO:0000256" key="22">
    <source>
        <dbReference type="ARBA" id="ARBA00023401"/>
    </source>
</evidence>
<dbReference type="PROSITE" id="PS52019">
    <property type="entry name" value="PKS_MFAS_DH"/>
    <property type="match status" value="1"/>
</dbReference>
<keyword evidence="61" id="KW-1185">Reference proteome</keyword>
<evidence type="ECO:0000256" key="31">
    <source>
        <dbReference type="ARBA" id="ARBA00047500"/>
    </source>
</evidence>
<evidence type="ECO:0000256" key="51">
    <source>
        <dbReference type="ARBA" id="ARBA00049414"/>
    </source>
</evidence>
<feature type="region of interest" description="N-terminal hotdog fold" evidence="56">
    <location>
        <begin position="808"/>
        <end position="928"/>
    </location>
</feature>
<dbReference type="RefSeq" id="XP_018336345.1">
    <property type="nucleotide sequence ID" value="XM_018480843.2"/>
</dbReference>
<dbReference type="EC" id="1.1.1.100" evidence="5"/>
<evidence type="ECO:0000256" key="3">
    <source>
        <dbReference type="ARBA" id="ARBA00012480"/>
    </source>
</evidence>
<gene>
    <name evidence="62" type="primary">LOC108744885</name>
</gene>
<dbReference type="SUPFAM" id="SSF51735">
    <property type="entry name" value="NAD(P)-binding Rossmann-fold domains"/>
    <property type="match status" value="2"/>
</dbReference>
<dbReference type="InterPro" id="IPR020843">
    <property type="entry name" value="ER"/>
</dbReference>
<dbReference type="InterPro" id="IPR014031">
    <property type="entry name" value="Ketoacyl_synth_C"/>
</dbReference>
<evidence type="ECO:0000256" key="13">
    <source>
        <dbReference type="ARBA" id="ARBA00022990"/>
    </source>
</evidence>
<comment type="catalytic activity">
    <reaction evidence="27">
        <text>hexanoyl-[ACP] + malonyl-[ACP] + H(+) = 3-oxooctanoyl-[ACP] + holo-[ACP] + CO2</text>
        <dbReference type="Rhea" id="RHEA:41836"/>
        <dbReference type="Rhea" id="RHEA-COMP:9623"/>
        <dbReference type="Rhea" id="RHEA-COMP:9632"/>
        <dbReference type="Rhea" id="RHEA-COMP:9633"/>
        <dbReference type="Rhea" id="RHEA-COMP:9685"/>
        <dbReference type="ChEBI" id="CHEBI:15378"/>
        <dbReference type="ChEBI" id="CHEBI:16526"/>
        <dbReference type="ChEBI" id="CHEBI:64479"/>
        <dbReference type="ChEBI" id="CHEBI:78449"/>
        <dbReference type="ChEBI" id="CHEBI:78459"/>
        <dbReference type="ChEBI" id="CHEBI:78460"/>
    </reaction>
    <physiologicalReaction direction="left-to-right" evidence="27">
        <dbReference type="Rhea" id="RHEA:41837"/>
    </physiologicalReaction>
</comment>
<dbReference type="GO" id="GO:0004312">
    <property type="term" value="F:fatty acid synthase activity"/>
    <property type="evidence" value="ECO:0007669"/>
    <property type="project" value="UniProtKB-EC"/>
</dbReference>
<dbReference type="PROSITE" id="PS50075">
    <property type="entry name" value="CARRIER"/>
    <property type="match status" value="1"/>
</dbReference>
<dbReference type="OrthoDB" id="329835at2759"/>
<evidence type="ECO:0000256" key="56">
    <source>
        <dbReference type="PROSITE-ProRule" id="PRU01363"/>
    </source>
</evidence>
<comment type="catalytic activity">
    <reaction evidence="28">
        <text>a (3R)-hydroxyacyl-[ACP] + NADP(+) = a 3-oxoacyl-[ACP] + NADPH + H(+)</text>
        <dbReference type="Rhea" id="RHEA:17397"/>
        <dbReference type="Rhea" id="RHEA-COMP:9916"/>
        <dbReference type="Rhea" id="RHEA-COMP:9945"/>
        <dbReference type="ChEBI" id="CHEBI:15378"/>
        <dbReference type="ChEBI" id="CHEBI:57783"/>
        <dbReference type="ChEBI" id="CHEBI:58349"/>
        <dbReference type="ChEBI" id="CHEBI:78776"/>
        <dbReference type="ChEBI" id="CHEBI:78827"/>
        <dbReference type="EC" id="1.1.1.100"/>
    </reaction>
    <physiologicalReaction direction="right-to-left" evidence="28">
        <dbReference type="Rhea" id="RHEA:17399"/>
    </physiologicalReaction>
</comment>
<dbReference type="GO" id="GO:0016297">
    <property type="term" value="F:fatty acyl-[ACP] hydrolase activity"/>
    <property type="evidence" value="ECO:0007669"/>
    <property type="project" value="UniProtKB-EC"/>
</dbReference>
<evidence type="ECO:0000256" key="4">
    <source>
        <dbReference type="ARBA" id="ARBA00012873"/>
    </source>
</evidence>
<evidence type="ECO:0000256" key="9">
    <source>
        <dbReference type="ARBA" id="ARBA00022553"/>
    </source>
</evidence>
<evidence type="ECO:0000256" key="29">
    <source>
        <dbReference type="ARBA" id="ARBA00047440"/>
    </source>
</evidence>
<dbReference type="SMART" id="SM00825">
    <property type="entry name" value="PKS_KS"/>
    <property type="match status" value="1"/>
</dbReference>
<comment type="function">
    <text evidence="24">Fatty acid synthetase is a multifunctional enzyme that catalyzes the de novo biosynthesis of long-chain saturated fatty acids starting from acetyl-CoA and malonyl-CoA in the presence of NADPH. This multifunctional protein contains 7 catalytic activities and a site for the binding of the prosthetic group 4'-phosphopantetheine of the acyl carrier protein ([ACP]) domain.</text>
</comment>
<dbReference type="GO" id="GO:0019171">
    <property type="term" value="F:(3R)-hydroxyacyl-[acyl-carrier-protein] dehydratase activity"/>
    <property type="evidence" value="ECO:0007669"/>
    <property type="project" value="UniProtKB-EC"/>
</dbReference>
<dbReference type="SUPFAM" id="SSF52151">
    <property type="entry name" value="FabD/lysophospholipase-like"/>
    <property type="match status" value="1"/>
</dbReference>
<comment type="catalytic activity">
    <reaction evidence="45">
        <text>hexadecanoyl-[ACP] + H2O = hexadecanoate + holo-[ACP] + H(+)</text>
        <dbReference type="Rhea" id="RHEA:41932"/>
        <dbReference type="Rhea" id="RHEA-COMP:9652"/>
        <dbReference type="Rhea" id="RHEA-COMP:9685"/>
        <dbReference type="ChEBI" id="CHEBI:7896"/>
        <dbReference type="ChEBI" id="CHEBI:15377"/>
        <dbReference type="ChEBI" id="CHEBI:15378"/>
        <dbReference type="ChEBI" id="CHEBI:64479"/>
        <dbReference type="ChEBI" id="CHEBI:78483"/>
        <dbReference type="EC" id="3.1.2.14"/>
    </reaction>
    <physiologicalReaction direction="left-to-right" evidence="45">
        <dbReference type="Rhea" id="RHEA:41933"/>
    </physiologicalReaction>
</comment>
<evidence type="ECO:0000256" key="47">
    <source>
        <dbReference type="ARBA" id="ARBA00049019"/>
    </source>
</evidence>
<dbReference type="CDD" id="cd08954">
    <property type="entry name" value="KR_1_FAS_SDR_x"/>
    <property type="match status" value="1"/>
</dbReference>
<comment type="catalytic activity">
    <reaction evidence="34">
        <text>(2E)-hexenoyl-[ACP] + NADPH + H(+) = hexanoyl-[ACP] + NADP(+)</text>
        <dbReference type="Rhea" id="RHEA:41832"/>
        <dbReference type="Rhea" id="RHEA-COMP:9631"/>
        <dbReference type="Rhea" id="RHEA-COMP:9632"/>
        <dbReference type="ChEBI" id="CHEBI:15378"/>
        <dbReference type="ChEBI" id="CHEBI:57783"/>
        <dbReference type="ChEBI" id="CHEBI:58349"/>
        <dbReference type="ChEBI" id="CHEBI:78458"/>
        <dbReference type="ChEBI" id="CHEBI:78459"/>
    </reaction>
    <physiologicalReaction direction="left-to-right" evidence="34">
        <dbReference type="Rhea" id="RHEA:41833"/>
    </physiologicalReaction>
</comment>
<dbReference type="Proteomes" id="UP000192223">
    <property type="component" value="Unplaced"/>
</dbReference>
<keyword evidence="13" id="KW-0007">Acetylation</keyword>
<dbReference type="InterPro" id="IPR020841">
    <property type="entry name" value="PKS_Beta-ketoAc_synthase_dom"/>
</dbReference>
<dbReference type="Pfam" id="PF00975">
    <property type="entry name" value="Thioesterase"/>
    <property type="match status" value="1"/>
</dbReference>
<dbReference type="SMART" id="SM00822">
    <property type="entry name" value="PKS_KR"/>
    <property type="match status" value="1"/>
</dbReference>
<organism evidence="61 62">
    <name type="scientific">Agrilus planipennis</name>
    <name type="common">Emerald ash borer</name>
    <name type="synonym">Agrilus marcopoli</name>
    <dbReference type="NCBI Taxonomy" id="224129"/>
    <lineage>
        <taxon>Eukaryota</taxon>
        <taxon>Metazoa</taxon>
        <taxon>Ecdysozoa</taxon>
        <taxon>Arthropoda</taxon>
        <taxon>Hexapoda</taxon>
        <taxon>Insecta</taxon>
        <taxon>Pterygota</taxon>
        <taxon>Neoptera</taxon>
        <taxon>Endopterygota</taxon>
        <taxon>Coleoptera</taxon>
        <taxon>Polyphaga</taxon>
        <taxon>Elateriformia</taxon>
        <taxon>Buprestoidea</taxon>
        <taxon>Buprestidae</taxon>
        <taxon>Agrilinae</taxon>
        <taxon>Agrilus</taxon>
    </lineage>
</organism>
<feature type="domain" description="Ketosynthase family 3 (KS3)" evidence="59">
    <location>
        <begin position="35"/>
        <end position="442"/>
    </location>
</feature>
<comment type="catalytic activity">
    <reaction evidence="22">
        <text>(3R)-hydroxyhexadecanoyl-[ACP] = (2E)-hexadecenoyl-[ACP] + H2O</text>
        <dbReference type="Rhea" id="RHEA:41908"/>
        <dbReference type="Rhea" id="RHEA-COMP:9650"/>
        <dbReference type="Rhea" id="RHEA-COMP:9651"/>
        <dbReference type="ChEBI" id="CHEBI:15377"/>
        <dbReference type="ChEBI" id="CHEBI:78480"/>
        <dbReference type="ChEBI" id="CHEBI:78481"/>
    </reaction>
    <physiologicalReaction direction="left-to-right" evidence="22">
        <dbReference type="Rhea" id="RHEA:41909"/>
    </physiologicalReaction>
</comment>
<evidence type="ECO:0000256" key="46">
    <source>
        <dbReference type="ARBA" id="ARBA00048935"/>
    </source>
</evidence>
<dbReference type="InterPro" id="IPR036736">
    <property type="entry name" value="ACP-like_sf"/>
</dbReference>
<evidence type="ECO:0000256" key="49">
    <source>
        <dbReference type="ARBA" id="ARBA00049171"/>
    </source>
</evidence>
<dbReference type="GO" id="GO:0004315">
    <property type="term" value="F:3-oxoacyl-[acyl-carrier-protein] synthase activity"/>
    <property type="evidence" value="ECO:0007669"/>
    <property type="project" value="UniProtKB-EC"/>
</dbReference>
<dbReference type="Pfam" id="PF13602">
    <property type="entry name" value="ADH_zinc_N_2"/>
    <property type="match status" value="1"/>
</dbReference>
<dbReference type="GO" id="GO:0141148">
    <property type="term" value="F:enoyl-[acyl-carrier-protein] reductase (NADPH) activity"/>
    <property type="evidence" value="ECO:0007669"/>
    <property type="project" value="UniProtKB-EC"/>
</dbReference>
<dbReference type="SUPFAM" id="SSF53901">
    <property type="entry name" value="Thiolase-like"/>
    <property type="match status" value="1"/>
</dbReference>
<dbReference type="PROSITE" id="PS52004">
    <property type="entry name" value="KS3_2"/>
    <property type="match status" value="1"/>
</dbReference>
<comment type="catalytic activity">
    <reaction evidence="50">
        <text>3-oxododecanoyl-[ACP] + NADPH + H(+) = (3R)-hydroxydodecanoyl-[ACP] + NADP(+)</text>
        <dbReference type="Rhea" id="RHEA:41872"/>
        <dbReference type="Rhea" id="RHEA-COMP:9641"/>
        <dbReference type="Rhea" id="RHEA-COMP:9642"/>
        <dbReference type="ChEBI" id="CHEBI:15378"/>
        <dbReference type="ChEBI" id="CHEBI:57783"/>
        <dbReference type="ChEBI" id="CHEBI:58349"/>
        <dbReference type="ChEBI" id="CHEBI:78469"/>
        <dbReference type="ChEBI" id="CHEBI:78470"/>
    </reaction>
    <physiologicalReaction direction="left-to-right" evidence="50">
        <dbReference type="Rhea" id="RHEA:41873"/>
    </physiologicalReaction>
</comment>
<comment type="catalytic activity">
    <reaction evidence="47">
        <text>(2E)-octadecenoyl-[ACP] + NADPH + H(+) = octadecanoyl-[ACP] + NADP(+)</text>
        <dbReference type="Rhea" id="RHEA:41928"/>
        <dbReference type="Rhea" id="RHEA-COMP:9655"/>
        <dbReference type="Rhea" id="RHEA-COMP:9656"/>
        <dbReference type="ChEBI" id="CHEBI:15378"/>
        <dbReference type="ChEBI" id="CHEBI:57783"/>
        <dbReference type="ChEBI" id="CHEBI:58349"/>
        <dbReference type="ChEBI" id="CHEBI:78489"/>
        <dbReference type="ChEBI" id="CHEBI:78495"/>
    </reaction>
    <physiologicalReaction direction="left-to-right" evidence="47">
        <dbReference type="Rhea" id="RHEA:41929"/>
    </physiologicalReaction>
</comment>
<evidence type="ECO:0000256" key="1">
    <source>
        <dbReference type="ARBA" id="ARBA00005189"/>
    </source>
</evidence>
<dbReference type="InterPro" id="IPR057326">
    <property type="entry name" value="KR_dom"/>
</dbReference>
<comment type="catalytic activity">
    <reaction evidence="23">
        <text>(3R)-hydroxybutanoyl-[ACP] = (2E)-butenoyl-[ACP] + H2O</text>
        <dbReference type="Rhea" id="RHEA:41808"/>
        <dbReference type="Rhea" id="RHEA-COMP:9626"/>
        <dbReference type="Rhea" id="RHEA-COMP:9627"/>
        <dbReference type="ChEBI" id="CHEBI:15377"/>
        <dbReference type="ChEBI" id="CHEBI:78451"/>
        <dbReference type="ChEBI" id="CHEBI:78453"/>
    </reaction>
    <physiologicalReaction direction="left-to-right" evidence="23">
        <dbReference type="Rhea" id="RHEA:41809"/>
    </physiologicalReaction>
</comment>
<evidence type="ECO:0000256" key="39">
    <source>
        <dbReference type="ARBA" id="ARBA00048289"/>
    </source>
</evidence>
<dbReference type="GO" id="GO:0031177">
    <property type="term" value="F:phosphopantetheine binding"/>
    <property type="evidence" value="ECO:0007669"/>
    <property type="project" value="InterPro"/>
</dbReference>
<evidence type="ECO:0000256" key="35">
    <source>
        <dbReference type="ARBA" id="ARBA00047953"/>
    </source>
</evidence>
<evidence type="ECO:0000256" key="27">
    <source>
        <dbReference type="ARBA" id="ARBA00047394"/>
    </source>
</evidence>
<dbReference type="Gene3D" id="3.30.70.3290">
    <property type="match status" value="2"/>
</dbReference>
<keyword evidence="9" id="KW-0597">Phosphoprotein</keyword>
<evidence type="ECO:0000256" key="54">
    <source>
        <dbReference type="ARBA" id="ARBA00049521"/>
    </source>
</evidence>
<dbReference type="EC" id="2.3.1.41" evidence="6"/>
<dbReference type="FunFam" id="3.40.50.720:FF:000209">
    <property type="entry name" value="Polyketide synthase Pks12"/>
    <property type="match status" value="1"/>
</dbReference>
<keyword evidence="10" id="KW-0808">Transferase</keyword>
<dbReference type="PROSITE" id="PS00606">
    <property type="entry name" value="KS3_1"/>
    <property type="match status" value="1"/>
</dbReference>
<comment type="catalytic activity">
    <reaction evidence="44">
        <text>holo-[ACP] + acetyl-CoA = acetyl-[ACP] + CoA</text>
        <dbReference type="Rhea" id="RHEA:41788"/>
        <dbReference type="Rhea" id="RHEA-COMP:9621"/>
        <dbReference type="Rhea" id="RHEA-COMP:9685"/>
        <dbReference type="ChEBI" id="CHEBI:57287"/>
        <dbReference type="ChEBI" id="CHEBI:57288"/>
        <dbReference type="ChEBI" id="CHEBI:64479"/>
        <dbReference type="ChEBI" id="CHEBI:78446"/>
        <dbReference type="EC" id="2.3.1.38"/>
    </reaction>
    <physiologicalReaction direction="left-to-right" evidence="44">
        <dbReference type="Rhea" id="RHEA:41789"/>
    </physiologicalReaction>
</comment>
<evidence type="ECO:0000256" key="57">
    <source>
        <dbReference type="SAM" id="MobiDB-lite"/>
    </source>
</evidence>
<evidence type="ECO:0000256" key="37">
    <source>
        <dbReference type="ARBA" id="ARBA00048051"/>
    </source>
</evidence>
<evidence type="ECO:0000256" key="32">
    <source>
        <dbReference type="ARBA" id="ARBA00047578"/>
    </source>
</evidence>
<dbReference type="InParanoid" id="A0A1W4XV87"/>
<dbReference type="KEGG" id="apln:108744885"/>
<comment type="catalytic activity">
    <reaction evidence="32">
        <text>dodecanoyl-[ACP] + malonyl-[ACP] + H(+) = 3-oxotetradecanoyl-[ACP] + holo-[ACP] + CO2</text>
        <dbReference type="Rhea" id="RHEA:41884"/>
        <dbReference type="Rhea" id="RHEA-COMP:9623"/>
        <dbReference type="Rhea" id="RHEA-COMP:9644"/>
        <dbReference type="Rhea" id="RHEA-COMP:9645"/>
        <dbReference type="Rhea" id="RHEA-COMP:9685"/>
        <dbReference type="ChEBI" id="CHEBI:15378"/>
        <dbReference type="ChEBI" id="CHEBI:16526"/>
        <dbReference type="ChEBI" id="CHEBI:64479"/>
        <dbReference type="ChEBI" id="CHEBI:65264"/>
        <dbReference type="ChEBI" id="CHEBI:78449"/>
        <dbReference type="ChEBI" id="CHEBI:78473"/>
    </reaction>
    <physiologicalReaction direction="left-to-right" evidence="32">
        <dbReference type="Rhea" id="RHEA:41885"/>
    </physiologicalReaction>
</comment>
<evidence type="ECO:0000256" key="11">
    <source>
        <dbReference type="ARBA" id="ARBA00022799"/>
    </source>
</evidence>
<dbReference type="Pfam" id="PF02801">
    <property type="entry name" value="Ketoacyl-synt_C"/>
    <property type="match status" value="1"/>
</dbReference>
<dbReference type="SUPFAM" id="SSF47336">
    <property type="entry name" value="ACP-like"/>
    <property type="match status" value="1"/>
</dbReference>
<evidence type="ECO:0000256" key="17">
    <source>
        <dbReference type="ARBA" id="ARBA00023373"/>
    </source>
</evidence>
<comment type="catalytic activity">
    <reaction evidence="53">
        <text>butanoyl-[ACP] + malonyl-[ACP] + H(+) = 3-oxohexanoyl-[ACP] + holo-[ACP] + CO2</text>
        <dbReference type="Rhea" id="RHEA:41820"/>
        <dbReference type="Rhea" id="RHEA-COMP:9623"/>
        <dbReference type="Rhea" id="RHEA-COMP:9628"/>
        <dbReference type="Rhea" id="RHEA-COMP:9629"/>
        <dbReference type="Rhea" id="RHEA-COMP:9685"/>
        <dbReference type="ChEBI" id="CHEBI:15378"/>
        <dbReference type="ChEBI" id="CHEBI:16526"/>
        <dbReference type="ChEBI" id="CHEBI:64479"/>
        <dbReference type="ChEBI" id="CHEBI:78449"/>
        <dbReference type="ChEBI" id="CHEBI:78454"/>
        <dbReference type="ChEBI" id="CHEBI:78456"/>
    </reaction>
    <physiologicalReaction direction="left-to-right" evidence="53">
        <dbReference type="Rhea" id="RHEA:41821"/>
    </physiologicalReaction>
</comment>
<evidence type="ECO:0000313" key="61">
    <source>
        <dbReference type="Proteomes" id="UP000192223"/>
    </source>
</evidence>
<dbReference type="Gene3D" id="3.10.129.110">
    <property type="entry name" value="Polyketide synthase dehydratase"/>
    <property type="match status" value="1"/>
</dbReference>
<comment type="catalytic activity">
    <reaction evidence="54">
        <text>(2E)-decenoyl-[ACP] + NADPH + H(+) = decanoyl-[ACP] + NADP(+)</text>
        <dbReference type="Rhea" id="RHEA:41864"/>
        <dbReference type="Rhea" id="RHEA-COMP:9639"/>
        <dbReference type="Rhea" id="RHEA-COMP:9640"/>
        <dbReference type="ChEBI" id="CHEBI:15378"/>
        <dbReference type="ChEBI" id="CHEBI:57783"/>
        <dbReference type="ChEBI" id="CHEBI:58349"/>
        <dbReference type="ChEBI" id="CHEBI:78467"/>
        <dbReference type="ChEBI" id="CHEBI:78468"/>
    </reaction>
    <physiologicalReaction direction="left-to-right" evidence="54">
        <dbReference type="Rhea" id="RHEA:41865"/>
    </physiologicalReaction>
</comment>
<feature type="active site" description="Proton acceptor; for dehydratase activity" evidence="56">
    <location>
        <position position="840"/>
    </location>
</feature>
<evidence type="ECO:0000256" key="6">
    <source>
        <dbReference type="ARBA" id="ARBA00013191"/>
    </source>
</evidence>
<dbReference type="Pfam" id="PF00550">
    <property type="entry name" value="PP-binding"/>
    <property type="match status" value="1"/>
</dbReference>
<evidence type="ECO:0000256" key="12">
    <source>
        <dbReference type="ARBA" id="ARBA00022898"/>
    </source>
</evidence>
<comment type="catalytic activity">
    <reaction evidence="19">
        <text>a (3R)-hydroxyacyl-[ACP] = a (2E)-enoyl-[ACP] + H2O</text>
        <dbReference type="Rhea" id="RHEA:13097"/>
        <dbReference type="Rhea" id="RHEA-COMP:9925"/>
        <dbReference type="Rhea" id="RHEA-COMP:9945"/>
        <dbReference type="ChEBI" id="CHEBI:15377"/>
        <dbReference type="ChEBI" id="CHEBI:78784"/>
        <dbReference type="ChEBI" id="CHEBI:78827"/>
        <dbReference type="EC" id="4.2.1.59"/>
    </reaction>
    <physiologicalReaction direction="left-to-right" evidence="19">
        <dbReference type="Rhea" id="RHEA:13098"/>
    </physiologicalReaction>
</comment>
<dbReference type="Pfam" id="PF16197">
    <property type="entry name" value="KAsynt_C_assoc"/>
    <property type="match status" value="1"/>
</dbReference>
<reference evidence="62" key="1">
    <citation type="submission" date="2025-08" db="UniProtKB">
        <authorList>
            <consortium name="RefSeq"/>
        </authorList>
    </citation>
    <scope>IDENTIFICATION</scope>
    <source>
        <tissue evidence="62">Entire body</tissue>
    </source>
</reference>
<dbReference type="InterPro" id="IPR049900">
    <property type="entry name" value="PKS_mFAS_DH"/>
</dbReference>
<evidence type="ECO:0000256" key="15">
    <source>
        <dbReference type="ARBA" id="ARBA00023332"/>
    </source>
</evidence>
<dbReference type="Pfam" id="PF00109">
    <property type="entry name" value="ketoacyl-synt"/>
    <property type="match status" value="1"/>
</dbReference>
<dbReference type="Gene3D" id="3.40.366.10">
    <property type="entry name" value="Malonyl-Coenzyme A Acyl Carrier Protein, domain 2"/>
    <property type="match status" value="1"/>
</dbReference>
<comment type="catalytic activity">
    <reaction evidence="18">
        <text>(3R)-hydroxydecanoyl-[ACP] = (2E)-decenoyl-[ACP] + H2O</text>
        <dbReference type="Rhea" id="RHEA:41860"/>
        <dbReference type="Rhea" id="RHEA-COMP:9638"/>
        <dbReference type="Rhea" id="RHEA-COMP:9639"/>
        <dbReference type="ChEBI" id="CHEBI:15377"/>
        <dbReference type="ChEBI" id="CHEBI:78466"/>
        <dbReference type="ChEBI" id="CHEBI:78467"/>
    </reaction>
    <physiologicalReaction direction="left-to-right" evidence="18">
        <dbReference type="Rhea" id="RHEA:41861"/>
    </physiologicalReaction>
</comment>
<dbReference type="FunCoup" id="A0A1W4XV87">
    <property type="interactions" value="53"/>
</dbReference>
<dbReference type="EC" id="1.3.1.39" evidence="2"/>
<evidence type="ECO:0000256" key="5">
    <source>
        <dbReference type="ARBA" id="ARBA00012948"/>
    </source>
</evidence>
<dbReference type="InterPro" id="IPR042104">
    <property type="entry name" value="PKS_dehydratase_sf"/>
</dbReference>
<keyword evidence="11" id="KW-0702">S-nitrosylation</keyword>
<feature type="region of interest" description="C-terminal hotdog fold" evidence="56">
    <location>
        <begin position="943"/>
        <end position="1072"/>
    </location>
</feature>
<comment type="catalytic activity">
    <reaction evidence="38">
        <text>(2E)-dodecenoyl-[ACP] + NADPH + H(+) = dodecanoyl-[ACP] + NADP(+)</text>
        <dbReference type="Rhea" id="RHEA:41880"/>
        <dbReference type="Rhea" id="RHEA-COMP:9643"/>
        <dbReference type="Rhea" id="RHEA-COMP:9644"/>
        <dbReference type="ChEBI" id="CHEBI:15378"/>
        <dbReference type="ChEBI" id="CHEBI:57783"/>
        <dbReference type="ChEBI" id="CHEBI:58349"/>
        <dbReference type="ChEBI" id="CHEBI:65264"/>
        <dbReference type="ChEBI" id="CHEBI:78472"/>
    </reaction>
    <physiologicalReaction direction="left-to-right" evidence="38">
        <dbReference type="Rhea" id="RHEA:41881"/>
    </physiologicalReaction>
</comment>
<comment type="catalytic activity">
    <reaction evidence="41">
        <text>a fatty acyl-[ACP] + malonyl-[ACP] + H(+) = a 3-oxoacyl-[ACP] + holo-[ACP] + CO2</text>
        <dbReference type="Rhea" id="RHEA:22836"/>
        <dbReference type="Rhea" id="RHEA-COMP:9623"/>
        <dbReference type="Rhea" id="RHEA-COMP:9685"/>
        <dbReference type="Rhea" id="RHEA-COMP:9916"/>
        <dbReference type="Rhea" id="RHEA-COMP:14125"/>
        <dbReference type="ChEBI" id="CHEBI:15378"/>
        <dbReference type="ChEBI" id="CHEBI:16526"/>
        <dbReference type="ChEBI" id="CHEBI:64479"/>
        <dbReference type="ChEBI" id="CHEBI:78449"/>
        <dbReference type="ChEBI" id="CHEBI:78776"/>
        <dbReference type="ChEBI" id="CHEBI:138651"/>
        <dbReference type="EC" id="2.3.1.41"/>
    </reaction>
    <physiologicalReaction direction="left-to-right" evidence="41">
        <dbReference type="Rhea" id="RHEA:22837"/>
    </physiologicalReaction>
</comment>
<dbReference type="InterPro" id="IPR036291">
    <property type="entry name" value="NAD(P)-bd_dom_sf"/>
</dbReference>
<dbReference type="InterPro" id="IPR001227">
    <property type="entry name" value="Ac_transferase_dom_sf"/>
</dbReference>
<evidence type="ECO:0000313" key="62">
    <source>
        <dbReference type="RefSeq" id="XP_018336345.1"/>
    </source>
</evidence>
<dbReference type="SMART" id="SM00829">
    <property type="entry name" value="PKS_ER"/>
    <property type="match status" value="1"/>
</dbReference>
<comment type="catalytic activity">
    <reaction evidence="35">
        <text>3-oxobutanoyl-[ACP] + NADPH + H(+) = (3R)-hydroxybutanoyl-[ACP] + NADP(+)</text>
        <dbReference type="Rhea" id="RHEA:41804"/>
        <dbReference type="Rhea" id="RHEA-COMP:9625"/>
        <dbReference type="Rhea" id="RHEA-COMP:9626"/>
        <dbReference type="ChEBI" id="CHEBI:15378"/>
        <dbReference type="ChEBI" id="CHEBI:57783"/>
        <dbReference type="ChEBI" id="CHEBI:58349"/>
        <dbReference type="ChEBI" id="CHEBI:78450"/>
        <dbReference type="ChEBI" id="CHEBI:78451"/>
    </reaction>
    <physiologicalReaction direction="left-to-right" evidence="35">
        <dbReference type="Rhea" id="RHEA:41805"/>
    </physiologicalReaction>
</comment>
<dbReference type="InterPro" id="IPR009081">
    <property type="entry name" value="PP-bd_ACP"/>
</dbReference>
<evidence type="ECO:0000256" key="16">
    <source>
        <dbReference type="ARBA" id="ARBA00023351"/>
    </source>
</evidence>
<comment type="catalytic activity">
    <reaction evidence="42">
        <text>3-oxohexanoyl-[ACP] + NADPH + H(+) = (3R)-hydroxyhexanoyl-[ACP] + NADP(+)</text>
        <dbReference type="Rhea" id="RHEA:41824"/>
        <dbReference type="Rhea" id="RHEA-COMP:9629"/>
        <dbReference type="Rhea" id="RHEA-COMP:9630"/>
        <dbReference type="ChEBI" id="CHEBI:15378"/>
        <dbReference type="ChEBI" id="CHEBI:57783"/>
        <dbReference type="ChEBI" id="CHEBI:58349"/>
        <dbReference type="ChEBI" id="CHEBI:78456"/>
        <dbReference type="ChEBI" id="CHEBI:78457"/>
    </reaction>
    <physiologicalReaction direction="left-to-right" evidence="42">
        <dbReference type="Rhea" id="RHEA:41825"/>
    </physiologicalReaction>
</comment>
<dbReference type="CDD" id="cd00833">
    <property type="entry name" value="PKS"/>
    <property type="match status" value="1"/>
</dbReference>
<comment type="catalytic activity">
    <reaction evidence="49">
        <text>(2E)-tetradecenoyl-[ACP] + NADPH + H(+) = tetradecanoyl-[ACP] + NADP(+)</text>
        <dbReference type="Rhea" id="RHEA:41896"/>
        <dbReference type="Rhea" id="RHEA-COMP:9647"/>
        <dbReference type="Rhea" id="RHEA-COMP:9648"/>
        <dbReference type="ChEBI" id="CHEBI:15378"/>
        <dbReference type="ChEBI" id="CHEBI:57783"/>
        <dbReference type="ChEBI" id="CHEBI:58349"/>
        <dbReference type="ChEBI" id="CHEBI:78475"/>
        <dbReference type="ChEBI" id="CHEBI:78477"/>
    </reaction>
    <physiologicalReaction direction="left-to-right" evidence="49">
        <dbReference type="Rhea" id="RHEA:41897"/>
    </physiologicalReaction>
</comment>
<feature type="domain" description="PKS/mFAS DH" evidence="60">
    <location>
        <begin position="808"/>
        <end position="1072"/>
    </location>
</feature>
<dbReference type="InterPro" id="IPR001031">
    <property type="entry name" value="Thioesterase"/>
</dbReference>
<comment type="catalytic activity">
    <reaction evidence="30">
        <text>tetradecanoyl-[ACP] + malonyl-[ACP] + H(+) = 3-oxohexadecanoyl-[ACP] + holo-[ACP] + CO2</text>
        <dbReference type="Rhea" id="RHEA:41900"/>
        <dbReference type="Rhea" id="RHEA-COMP:9623"/>
        <dbReference type="Rhea" id="RHEA-COMP:9648"/>
        <dbReference type="Rhea" id="RHEA-COMP:9649"/>
        <dbReference type="Rhea" id="RHEA-COMP:9685"/>
        <dbReference type="ChEBI" id="CHEBI:15378"/>
        <dbReference type="ChEBI" id="CHEBI:16526"/>
        <dbReference type="ChEBI" id="CHEBI:64479"/>
        <dbReference type="ChEBI" id="CHEBI:78449"/>
        <dbReference type="ChEBI" id="CHEBI:78477"/>
        <dbReference type="ChEBI" id="CHEBI:78478"/>
    </reaction>
    <physiologicalReaction direction="left-to-right" evidence="30">
        <dbReference type="Rhea" id="RHEA:41901"/>
    </physiologicalReaction>
</comment>
<evidence type="ECO:0000256" key="45">
    <source>
        <dbReference type="ARBA" id="ARBA00048704"/>
    </source>
</evidence>
<evidence type="ECO:0000256" key="36">
    <source>
        <dbReference type="ARBA" id="ARBA00047961"/>
    </source>
</evidence>
<accession>A0A1W4XV87</accession>
<dbReference type="Pfam" id="PF08659">
    <property type="entry name" value="KR"/>
    <property type="match status" value="1"/>
</dbReference>
<comment type="catalytic activity">
    <reaction evidence="36">
        <text>acetyl-[ACP] + malonyl-[ACP] + H(+) = 3-oxobutanoyl-[ACP] + holo-[ACP] + CO2</text>
        <dbReference type="Rhea" id="RHEA:41800"/>
        <dbReference type="Rhea" id="RHEA-COMP:9621"/>
        <dbReference type="Rhea" id="RHEA-COMP:9623"/>
        <dbReference type="Rhea" id="RHEA-COMP:9625"/>
        <dbReference type="Rhea" id="RHEA-COMP:9685"/>
        <dbReference type="ChEBI" id="CHEBI:15378"/>
        <dbReference type="ChEBI" id="CHEBI:16526"/>
        <dbReference type="ChEBI" id="CHEBI:64479"/>
        <dbReference type="ChEBI" id="CHEBI:78446"/>
        <dbReference type="ChEBI" id="CHEBI:78449"/>
        <dbReference type="ChEBI" id="CHEBI:78450"/>
    </reaction>
    <physiologicalReaction direction="left-to-right" evidence="36">
        <dbReference type="Rhea" id="RHEA:41801"/>
    </physiologicalReaction>
</comment>
<dbReference type="EC" id="3.1.2.14" evidence="3"/>
<dbReference type="GO" id="GO:0006633">
    <property type="term" value="P:fatty acid biosynthetic process"/>
    <property type="evidence" value="ECO:0007669"/>
    <property type="project" value="InterPro"/>
</dbReference>
<dbReference type="InterPro" id="IPR050091">
    <property type="entry name" value="PKS_NRPS_Biosynth_Enz"/>
</dbReference>
<evidence type="ECO:0000256" key="42">
    <source>
        <dbReference type="ARBA" id="ARBA00048571"/>
    </source>
</evidence>
<evidence type="ECO:0000256" key="44">
    <source>
        <dbReference type="ARBA" id="ARBA00048691"/>
    </source>
</evidence>
<dbReference type="PANTHER" id="PTHR43775:SF23">
    <property type="entry name" value="FATTY ACID SYNTHASE 3"/>
    <property type="match status" value="1"/>
</dbReference>
<comment type="catalytic activity">
    <reaction evidence="43">
        <text>a 2,3-saturated acyl-[ACP] + NADP(+) = a (2E)-enoyl-[ACP] + NADPH + H(+)</text>
        <dbReference type="Rhea" id="RHEA:22564"/>
        <dbReference type="Rhea" id="RHEA-COMP:9925"/>
        <dbReference type="Rhea" id="RHEA-COMP:9926"/>
        <dbReference type="ChEBI" id="CHEBI:15378"/>
        <dbReference type="ChEBI" id="CHEBI:57783"/>
        <dbReference type="ChEBI" id="CHEBI:58349"/>
        <dbReference type="ChEBI" id="CHEBI:78784"/>
        <dbReference type="ChEBI" id="CHEBI:78785"/>
        <dbReference type="EC" id="1.3.1.39"/>
    </reaction>
    <physiologicalReaction direction="right-to-left" evidence="43">
        <dbReference type="Rhea" id="RHEA:22566"/>
    </physiologicalReaction>
</comment>
<dbReference type="SUPFAM" id="SSF50129">
    <property type="entry name" value="GroES-like"/>
    <property type="match status" value="1"/>
</dbReference>
<evidence type="ECO:0000256" key="8">
    <source>
        <dbReference type="ARBA" id="ARBA00022450"/>
    </source>
</evidence>
<dbReference type="Gene3D" id="3.40.47.10">
    <property type="match status" value="1"/>
</dbReference>
<dbReference type="Pfam" id="PF21149">
    <property type="entry name" value="FAS_pseudo-KR"/>
    <property type="match status" value="1"/>
</dbReference>